<dbReference type="EMBL" id="KB706320">
    <property type="protein sequence ID" value="EMR68001.1"/>
    <property type="molecule type" value="Genomic_DNA"/>
</dbReference>
<dbReference type="AlphaFoldDB" id="M7TDL8"/>
<dbReference type="Proteomes" id="UP000012174">
    <property type="component" value="Unassembled WGS sequence"/>
</dbReference>
<gene>
    <name evidence="1" type="ORF">UCREL1_5005</name>
</gene>
<evidence type="ECO:0000313" key="1">
    <source>
        <dbReference type="EMBL" id="EMR68001.1"/>
    </source>
</evidence>
<dbReference type="KEGG" id="ela:UCREL1_5005"/>
<proteinExistence type="predicted"/>
<evidence type="ECO:0000313" key="2">
    <source>
        <dbReference type="Proteomes" id="UP000012174"/>
    </source>
</evidence>
<protein>
    <submittedName>
        <fullName evidence="1">Uncharacterized protein</fullName>
    </submittedName>
</protein>
<dbReference type="HOGENOM" id="CLU_1510607_0_0_1"/>
<organism evidence="1 2">
    <name type="scientific">Eutypa lata (strain UCR-EL1)</name>
    <name type="common">Grapevine dieback disease fungus</name>
    <name type="synonym">Eutypa armeniacae</name>
    <dbReference type="NCBI Taxonomy" id="1287681"/>
    <lineage>
        <taxon>Eukaryota</taxon>
        <taxon>Fungi</taxon>
        <taxon>Dikarya</taxon>
        <taxon>Ascomycota</taxon>
        <taxon>Pezizomycotina</taxon>
        <taxon>Sordariomycetes</taxon>
        <taxon>Xylariomycetidae</taxon>
        <taxon>Xylariales</taxon>
        <taxon>Diatrypaceae</taxon>
        <taxon>Eutypa</taxon>
    </lineage>
</organism>
<sequence>MFPRSHRPVGNPSPSMLDGLERDVKMTLAQLVEKGYTEEALDATITALMAFTMVLNDHLDQQERRLPVVIYSFDYLYVNKNDQLAVRHIWGYVLGFIEASTLTGADLEKMMDGIINVAKGVSEMLGETAKTCITEENEAKKVENAGESVKEFIKKCDEWLAMPAPGSSANAANANPVS</sequence>
<name>M7TDL8_EUTLA</name>
<reference evidence="2" key="1">
    <citation type="journal article" date="2013" name="Genome Announc.">
        <title>Draft genome sequence of the grapevine dieback fungus Eutypa lata UCR-EL1.</title>
        <authorList>
            <person name="Blanco-Ulate B."/>
            <person name="Rolshausen P.E."/>
            <person name="Cantu D."/>
        </authorList>
    </citation>
    <scope>NUCLEOTIDE SEQUENCE [LARGE SCALE GENOMIC DNA]</scope>
    <source>
        <strain evidence="2">UCR-EL1</strain>
    </source>
</reference>
<keyword evidence="2" id="KW-1185">Reference proteome</keyword>
<accession>M7TDL8</accession>